<protein>
    <submittedName>
        <fullName evidence="2">RND superfamily exporter protein</fullName>
    </submittedName>
</protein>
<evidence type="ECO:0000313" key="2">
    <source>
        <dbReference type="EMBL" id="MBA8990581.1"/>
    </source>
</evidence>
<feature type="transmembrane region" description="Helical" evidence="1">
    <location>
        <begin position="33"/>
        <end position="53"/>
    </location>
</feature>
<organism evidence="2 3">
    <name type="scientific">Curtobacterium pusillum</name>
    <dbReference type="NCBI Taxonomy" id="69373"/>
    <lineage>
        <taxon>Bacteria</taxon>
        <taxon>Bacillati</taxon>
        <taxon>Actinomycetota</taxon>
        <taxon>Actinomycetes</taxon>
        <taxon>Micrococcales</taxon>
        <taxon>Microbacteriaceae</taxon>
        <taxon>Curtobacterium</taxon>
    </lineage>
</organism>
<accession>A0AAW3T5P1</accession>
<keyword evidence="1" id="KW-1133">Transmembrane helix</keyword>
<keyword evidence="1" id="KW-0472">Membrane</keyword>
<dbReference type="EMBL" id="JACGXP010000002">
    <property type="protein sequence ID" value="MBA8990581.1"/>
    <property type="molecule type" value="Genomic_DNA"/>
</dbReference>
<sequence>MAENWISAWPAAYLIVVIWLAIAASRHARSGSFAPLDFVVIGLWFAIGTAGLIGRLRRNRRKR</sequence>
<feature type="transmembrane region" description="Helical" evidence="1">
    <location>
        <begin position="7"/>
        <end position="27"/>
    </location>
</feature>
<proteinExistence type="predicted"/>
<comment type="caution">
    <text evidence="2">The sequence shown here is derived from an EMBL/GenBank/DDBJ whole genome shotgun (WGS) entry which is preliminary data.</text>
</comment>
<dbReference type="AlphaFoldDB" id="A0AAW3T5P1"/>
<dbReference type="Proteomes" id="UP000590225">
    <property type="component" value="Unassembled WGS sequence"/>
</dbReference>
<gene>
    <name evidence="2" type="ORF">FHW23_001827</name>
</gene>
<reference evidence="2 3" key="1">
    <citation type="submission" date="2020-07" db="EMBL/GenBank/DDBJ databases">
        <title>Above-ground endophytic microbial communities from plants in different locations in the United States.</title>
        <authorList>
            <person name="Frank C."/>
        </authorList>
    </citation>
    <scope>NUCLEOTIDE SEQUENCE [LARGE SCALE GENOMIC DNA]</scope>
    <source>
        <strain evidence="2 3">WPL5_2</strain>
    </source>
</reference>
<name>A0AAW3T5P1_9MICO</name>
<evidence type="ECO:0000256" key="1">
    <source>
        <dbReference type="SAM" id="Phobius"/>
    </source>
</evidence>
<keyword evidence="1" id="KW-0812">Transmembrane</keyword>
<evidence type="ECO:0000313" key="3">
    <source>
        <dbReference type="Proteomes" id="UP000590225"/>
    </source>
</evidence>